<comment type="caution">
    <text evidence="1">The sequence shown here is derived from an EMBL/GenBank/DDBJ whole genome shotgun (WGS) entry which is preliminary data.</text>
</comment>
<dbReference type="AlphaFoldDB" id="A0A9N9F996"/>
<name>A0A9N9F996_9GLOM</name>
<accession>A0A9N9F996</accession>
<evidence type="ECO:0000313" key="1">
    <source>
        <dbReference type="EMBL" id="CAG8519589.1"/>
    </source>
</evidence>
<reference evidence="1" key="1">
    <citation type="submission" date="2021-06" db="EMBL/GenBank/DDBJ databases">
        <authorList>
            <person name="Kallberg Y."/>
            <person name="Tangrot J."/>
            <person name="Rosling A."/>
        </authorList>
    </citation>
    <scope>NUCLEOTIDE SEQUENCE</scope>
    <source>
        <strain evidence="1">BR232B</strain>
    </source>
</reference>
<sequence>MPRTRNPNSAQDICDAYKENFDTCLSEVNPKPLPGKVLLDPVTILSKKPASQWEDGDVLPLAEILAGRIAIDGTGENRQGATALGKIGADLTNYIFTHPKIRSIIDPVYVVVDLTTNGKVPPTNMNAYPPSGSPHAAVISYPGSNHVFTFNGPGATEDAQHLIGWLQGTNPGLRAFVFHTGFPTVLY</sequence>
<organism evidence="1 2">
    <name type="scientific">Paraglomus brasilianum</name>
    <dbReference type="NCBI Taxonomy" id="144538"/>
    <lineage>
        <taxon>Eukaryota</taxon>
        <taxon>Fungi</taxon>
        <taxon>Fungi incertae sedis</taxon>
        <taxon>Mucoromycota</taxon>
        <taxon>Glomeromycotina</taxon>
        <taxon>Glomeromycetes</taxon>
        <taxon>Paraglomerales</taxon>
        <taxon>Paraglomeraceae</taxon>
        <taxon>Paraglomus</taxon>
    </lineage>
</organism>
<keyword evidence="2" id="KW-1185">Reference proteome</keyword>
<dbReference type="Proteomes" id="UP000789739">
    <property type="component" value="Unassembled WGS sequence"/>
</dbReference>
<dbReference type="EMBL" id="CAJVPI010000326">
    <property type="protein sequence ID" value="CAG8519589.1"/>
    <property type="molecule type" value="Genomic_DNA"/>
</dbReference>
<proteinExistence type="predicted"/>
<dbReference type="OrthoDB" id="2341485at2759"/>
<gene>
    <name evidence="1" type="ORF">PBRASI_LOCUS3553</name>
</gene>
<protein>
    <submittedName>
        <fullName evidence="1">10788_t:CDS:1</fullName>
    </submittedName>
</protein>
<evidence type="ECO:0000313" key="2">
    <source>
        <dbReference type="Proteomes" id="UP000789739"/>
    </source>
</evidence>